<dbReference type="Proteomes" id="UP000566995">
    <property type="component" value="Unassembled WGS sequence"/>
</dbReference>
<protein>
    <recommendedName>
        <fullName evidence="4">Tetratricopeptide repeat protein</fullName>
    </recommendedName>
</protein>
<dbReference type="EMBL" id="JACHLI010000047">
    <property type="protein sequence ID" value="MBB4867744.1"/>
    <property type="molecule type" value="Genomic_DNA"/>
</dbReference>
<name>A0A7W7KSE7_PSENT</name>
<dbReference type="RefSeq" id="WP_184597587.1">
    <property type="nucleotide sequence ID" value="NZ_JACHLI010000047.1"/>
</dbReference>
<dbReference type="AlphaFoldDB" id="A0A7W7KSE7"/>
<feature type="signal peptide" evidence="1">
    <location>
        <begin position="1"/>
        <end position="24"/>
    </location>
</feature>
<evidence type="ECO:0008006" key="4">
    <source>
        <dbReference type="Google" id="ProtNLM"/>
    </source>
</evidence>
<evidence type="ECO:0000256" key="1">
    <source>
        <dbReference type="SAM" id="SignalP"/>
    </source>
</evidence>
<comment type="caution">
    <text evidence="2">The sequence shown here is derived from an EMBL/GenBank/DDBJ whole genome shotgun (WGS) entry which is preliminary data.</text>
</comment>
<evidence type="ECO:0000313" key="3">
    <source>
        <dbReference type="Proteomes" id="UP000566995"/>
    </source>
</evidence>
<feature type="chain" id="PRO_5031272814" description="Tetratricopeptide repeat protein" evidence="1">
    <location>
        <begin position="25"/>
        <end position="266"/>
    </location>
</feature>
<proteinExistence type="predicted"/>
<evidence type="ECO:0000313" key="2">
    <source>
        <dbReference type="EMBL" id="MBB4867744.1"/>
    </source>
</evidence>
<gene>
    <name evidence="2" type="ORF">HNP46_006663</name>
</gene>
<sequence>MPIYSSARCSAALLIALCPLIASAAPDCSAAALARPLVNDLFARKDYSEAIVRLEAVRDRQSQCSSKPDRNWYWLRSDLALAYLKAGREQDCRKQLQPLINNPRSSSDVNAVFPEDARLARALEINQRLCEEAHEKRLANFTQTTCQTSIPGALAGALTAQGTCMALLPATTDTSGACPSLEEWQGSKRLRRLHLVASDNRSPLGDASLCCKIHSIRVAQADGKPLLRLQGEGRDCFGGSAYDLLDATYELNGSELKPLEDFSLVY</sequence>
<accession>A0A7W7KSE7</accession>
<keyword evidence="1" id="KW-0732">Signal</keyword>
<reference evidence="2 3" key="1">
    <citation type="submission" date="2020-08" db="EMBL/GenBank/DDBJ databases">
        <title>Functional genomics of gut bacteria from endangered species of beetles.</title>
        <authorList>
            <person name="Carlos-Shanley C."/>
        </authorList>
    </citation>
    <scope>NUCLEOTIDE SEQUENCE [LARGE SCALE GENOMIC DNA]</scope>
    <source>
        <strain evidence="2 3">S00179</strain>
    </source>
</reference>
<organism evidence="2 3">
    <name type="scientific">Pseudomonas nitroreducens</name>
    <dbReference type="NCBI Taxonomy" id="46680"/>
    <lineage>
        <taxon>Bacteria</taxon>
        <taxon>Pseudomonadati</taxon>
        <taxon>Pseudomonadota</taxon>
        <taxon>Gammaproteobacteria</taxon>
        <taxon>Pseudomonadales</taxon>
        <taxon>Pseudomonadaceae</taxon>
        <taxon>Pseudomonas</taxon>
    </lineage>
</organism>